<dbReference type="OrthoDB" id="1272476at2"/>
<reference evidence="3" key="1">
    <citation type="submission" date="2016-10" db="EMBL/GenBank/DDBJ databases">
        <authorList>
            <person name="Varghese N."/>
            <person name="Submissions S."/>
        </authorList>
    </citation>
    <scope>NUCLEOTIDE SEQUENCE [LARGE SCALE GENOMIC DNA]</scope>
    <source>
        <strain evidence="3">LP51</strain>
    </source>
</reference>
<gene>
    <name evidence="2" type="ORF">SAMN05421739_10945</name>
</gene>
<dbReference type="STRING" id="1436961.SAMN05421739_10945"/>
<feature type="transmembrane region" description="Helical" evidence="1">
    <location>
        <begin position="9"/>
        <end position="29"/>
    </location>
</feature>
<keyword evidence="1" id="KW-0812">Transmembrane</keyword>
<accession>A0A1I2YP76</accession>
<evidence type="ECO:0000256" key="1">
    <source>
        <dbReference type="SAM" id="Phobius"/>
    </source>
</evidence>
<keyword evidence="3" id="KW-1185">Reference proteome</keyword>
<keyword evidence="1" id="KW-1133">Transmembrane helix</keyword>
<keyword evidence="1" id="KW-0472">Membrane</keyword>
<dbReference type="Proteomes" id="UP000198724">
    <property type="component" value="Unassembled WGS sequence"/>
</dbReference>
<evidence type="ECO:0000313" key="3">
    <source>
        <dbReference type="Proteomes" id="UP000198724"/>
    </source>
</evidence>
<feature type="transmembrane region" description="Helical" evidence="1">
    <location>
        <begin position="189"/>
        <end position="208"/>
    </location>
</feature>
<dbReference type="EMBL" id="FOOT01000009">
    <property type="protein sequence ID" value="SFH27408.1"/>
    <property type="molecule type" value="Genomic_DNA"/>
</dbReference>
<dbReference type="AlphaFoldDB" id="A0A1I2YP76"/>
<name>A0A1I2YP76_9BACT</name>
<sequence>MSRGKYKKLYYVPGLISLVLLPLLLVYFGRKEIQKLDLRVIEINFWNPSFSSHWHFPERNYKQVILTGDITKDKVALENAKQFIKKLYTSEDTLNGIQFILQDSASYGSFVGLINYFKKEDIRNVLPYGNNLWVSYPSPPKRVVGEVPISTECLLCDDIIVVPPAAKQLTIFEQLQNTLHTYSTGIKKLLPTIALLAILIALTITQITRRSIATID</sequence>
<proteinExistence type="predicted"/>
<protein>
    <submittedName>
        <fullName evidence="2">Uncharacterized protein</fullName>
    </submittedName>
</protein>
<evidence type="ECO:0000313" key="2">
    <source>
        <dbReference type="EMBL" id="SFH27408.1"/>
    </source>
</evidence>
<dbReference type="RefSeq" id="WP_092104926.1">
    <property type="nucleotide sequence ID" value="NZ_FOOT01000009.1"/>
</dbReference>
<organism evidence="2 3">
    <name type="scientific">Pontibacter chinhatensis</name>
    <dbReference type="NCBI Taxonomy" id="1436961"/>
    <lineage>
        <taxon>Bacteria</taxon>
        <taxon>Pseudomonadati</taxon>
        <taxon>Bacteroidota</taxon>
        <taxon>Cytophagia</taxon>
        <taxon>Cytophagales</taxon>
        <taxon>Hymenobacteraceae</taxon>
        <taxon>Pontibacter</taxon>
    </lineage>
</organism>